<comment type="caution">
    <text evidence="2">The sequence shown here is derived from an EMBL/GenBank/DDBJ whole genome shotgun (WGS) entry which is preliminary data.</text>
</comment>
<accession>A0AAN8WB70</accession>
<dbReference type="EMBL" id="JAXCGZ010023533">
    <property type="protein sequence ID" value="KAK7007727.1"/>
    <property type="molecule type" value="Genomic_DNA"/>
</dbReference>
<name>A0AAN8WB70_HALRR</name>
<protein>
    <submittedName>
        <fullName evidence="2">Uncharacterized protein</fullName>
    </submittedName>
</protein>
<evidence type="ECO:0000256" key="1">
    <source>
        <dbReference type="SAM" id="Phobius"/>
    </source>
</evidence>
<keyword evidence="3" id="KW-1185">Reference proteome</keyword>
<keyword evidence="1" id="KW-0812">Transmembrane</keyword>
<keyword evidence="1" id="KW-0472">Membrane</keyword>
<evidence type="ECO:0000313" key="2">
    <source>
        <dbReference type="EMBL" id="KAK7007727.1"/>
    </source>
</evidence>
<sequence length="213" mass="23602">MTVPLPELLPDISETTKPFTVPSATPLPVAIGGGNGSGGTDGGGSFDSGQELPGWSGWWVFLAIFLAVLLIFVFIMCFVSHYHRPRIQQYFKNLKWIPEGSREVLHQSIIMEQRPLLARSRSIIAATQDLDTTSSLRLWNAVALGENEEVEQVLATLNPNPETALEGFDTSPYEEAHHRGYYHVLKALDAFMKRQPQVPDSDIIIRVMQSALG</sequence>
<gene>
    <name evidence="2" type="ORF">SK128_016928</name>
</gene>
<dbReference type="AlphaFoldDB" id="A0AAN8WB70"/>
<proteinExistence type="predicted"/>
<organism evidence="2 3">
    <name type="scientific">Halocaridina rubra</name>
    <name type="common">Hawaiian red shrimp</name>
    <dbReference type="NCBI Taxonomy" id="373956"/>
    <lineage>
        <taxon>Eukaryota</taxon>
        <taxon>Metazoa</taxon>
        <taxon>Ecdysozoa</taxon>
        <taxon>Arthropoda</taxon>
        <taxon>Crustacea</taxon>
        <taxon>Multicrustacea</taxon>
        <taxon>Malacostraca</taxon>
        <taxon>Eumalacostraca</taxon>
        <taxon>Eucarida</taxon>
        <taxon>Decapoda</taxon>
        <taxon>Pleocyemata</taxon>
        <taxon>Caridea</taxon>
        <taxon>Atyoidea</taxon>
        <taxon>Atyidae</taxon>
        <taxon>Halocaridina</taxon>
    </lineage>
</organism>
<evidence type="ECO:0000313" key="3">
    <source>
        <dbReference type="Proteomes" id="UP001381693"/>
    </source>
</evidence>
<keyword evidence="1" id="KW-1133">Transmembrane helix</keyword>
<dbReference type="Proteomes" id="UP001381693">
    <property type="component" value="Unassembled WGS sequence"/>
</dbReference>
<reference evidence="2 3" key="1">
    <citation type="submission" date="2023-11" db="EMBL/GenBank/DDBJ databases">
        <title>Halocaridina rubra genome assembly.</title>
        <authorList>
            <person name="Smith C."/>
        </authorList>
    </citation>
    <scope>NUCLEOTIDE SEQUENCE [LARGE SCALE GENOMIC DNA]</scope>
    <source>
        <strain evidence="2">EP-1</strain>
        <tissue evidence="2">Whole</tissue>
    </source>
</reference>
<feature type="transmembrane region" description="Helical" evidence="1">
    <location>
        <begin position="58"/>
        <end position="79"/>
    </location>
</feature>